<gene>
    <name evidence="2" type="ORF">MFMK1_000233</name>
</gene>
<dbReference type="GO" id="GO:0016779">
    <property type="term" value="F:nucleotidyltransferase activity"/>
    <property type="evidence" value="ECO:0007669"/>
    <property type="project" value="UniProtKB-ARBA"/>
</dbReference>
<evidence type="ECO:0000259" key="1">
    <source>
        <dbReference type="Pfam" id="PF12804"/>
    </source>
</evidence>
<feature type="domain" description="MobA-like NTP transferase" evidence="1">
    <location>
        <begin position="3"/>
        <end position="133"/>
    </location>
</feature>
<evidence type="ECO:0000313" key="2">
    <source>
        <dbReference type="EMBL" id="WRO20463.1"/>
    </source>
</evidence>
<dbReference type="InterPro" id="IPR025877">
    <property type="entry name" value="MobA-like_NTP_Trfase"/>
</dbReference>
<evidence type="ECO:0000313" key="3">
    <source>
        <dbReference type="Proteomes" id="UP001329915"/>
    </source>
</evidence>
<protein>
    <submittedName>
        <fullName evidence="2">Nucleotidyltransferase family protein</fullName>
    </submittedName>
</protein>
<dbReference type="EMBL" id="CP121694">
    <property type="protein sequence ID" value="WRO20463.1"/>
    <property type="molecule type" value="Genomic_DNA"/>
</dbReference>
<dbReference type="Gene3D" id="3.90.550.10">
    <property type="entry name" value="Spore Coat Polysaccharide Biosynthesis Protein SpsA, Chain A"/>
    <property type="match status" value="1"/>
</dbReference>
<keyword evidence="3" id="KW-1185">Reference proteome</keyword>
<dbReference type="SUPFAM" id="SSF53448">
    <property type="entry name" value="Nucleotide-diphospho-sugar transferases"/>
    <property type="match status" value="1"/>
</dbReference>
<dbReference type="RefSeq" id="WP_366923358.1">
    <property type="nucleotide sequence ID" value="NZ_CP121694.1"/>
</dbReference>
<organism evidence="2 3">
    <name type="scientific">Metallumcola ferriviriculae</name>
    <dbReference type="NCBI Taxonomy" id="3039180"/>
    <lineage>
        <taxon>Bacteria</taxon>
        <taxon>Bacillati</taxon>
        <taxon>Bacillota</taxon>
        <taxon>Clostridia</taxon>
        <taxon>Neomoorellales</taxon>
        <taxon>Desulfitibacteraceae</taxon>
        <taxon>Metallumcola</taxon>
    </lineage>
</organism>
<proteinExistence type="predicted"/>
<dbReference type="Pfam" id="PF12804">
    <property type="entry name" value="NTP_transf_3"/>
    <property type="match status" value="1"/>
</dbReference>
<dbReference type="InterPro" id="IPR029044">
    <property type="entry name" value="Nucleotide-diphossugar_trans"/>
</dbReference>
<dbReference type="AlphaFoldDB" id="A0AAU0UKS7"/>
<sequence>MDAIILAGSTNSAKLQEASGVAAEGMIEIHNKLMVQYVLEALLASENINSVVVVGLPEVQEYFRDWPEVVLAPAGSTPVKSLINGLKHSDSAGMVLVATDDIPLITTEAVDHFVGQCQDRKADLFYPIINREVHEARYPGSERTYVKLKEGTFTGGNIFLINPNKVPQCAAKVEDFVRLRKKPFELCKLVGVTFLIKFLLRALSITEAESRVSSLLGINGYAVISPYPEVGLDVDKLSDLEMVKNYMTG</sequence>
<reference evidence="2 3" key="1">
    <citation type="submission" date="2023-04" db="EMBL/GenBank/DDBJ databases">
        <authorList>
            <person name="Hsu D."/>
        </authorList>
    </citation>
    <scope>NUCLEOTIDE SEQUENCE [LARGE SCALE GENOMIC DNA]</scope>
    <source>
        <strain evidence="2 3">MK1</strain>
    </source>
</reference>
<dbReference type="Proteomes" id="UP001329915">
    <property type="component" value="Chromosome"/>
</dbReference>
<name>A0AAU0UKS7_9FIRM</name>
<accession>A0AAU0UKS7</accession>
<dbReference type="KEGG" id="dbc:MFMK1_000233"/>